<feature type="DNA-binding region" description="OmpR/PhoB-type" evidence="2">
    <location>
        <begin position="1"/>
        <end position="103"/>
    </location>
</feature>
<dbReference type="EMBL" id="CGIG01000001">
    <property type="protein sequence ID" value="CPR13755.1"/>
    <property type="molecule type" value="Genomic_DNA"/>
</dbReference>
<evidence type="ECO:0000313" key="5">
    <source>
        <dbReference type="EMBL" id="CPR13755.1"/>
    </source>
</evidence>
<evidence type="ECO:0000256" key="1">
    <source>
        <dbReference type="ARBA" id="ARBA00023125"/>
    </source>
</evidence>
<keyword evidence="1 2" id="KW-0238">DNA-binding</keyword>
<organism evidence="5 6">
    <name type="scientific">Brenneria goodwinii</name>
    <dbReference type="NCBI Taxonomy" id="1109412"/>
    <lineage>
        <taxon>Bacteria</taxon>
        <taxon>Pseudomonadati</taxon>
        <taxon>Pseudomonadota</taxon>
        <taxon>Gammaproteobacteria</taxon>
        <taxon>Enterobacterales</taxon>
        <taxon>Pectobacteriaceae</taxon>
        <taxon>Brenneria</taxon>
    </lineage>
</organism>
<dbReference type="GO" id="GO:0006355">
    <property type="term" value="P:regulation of DNA-templated transcription"/>
    <property type="evidence" value="ECO:0007669"/>
    <property type="project" value="InterPro"/>
</dbReference>
<dbReference type="SMART" id="SM00862">
    <property type="entry name" value="Trans_reg_C"/>
    <property type="match status" value="1"/>
</dbReference>
<dbReference type="GO" id="GO:0000160">
    <property type="term" value="P:phosphorelay signal transduction system"/>
    <property type="evidence" value="ECO:0007669"/>
    <property type="project" value="InterPro"/>
</dbReference>
<dbReference type="Pfam" id="PF00486">
    <property type="entry name" value="Trans_reg_C"/>
    <property type="match status" value="1"/>
</dbReference>
<dbReference type="InterPro" id="IPR001867">
    <property type="entry name" value="OmpR/PhoB-type_DNA-bd"/>
</dbReference>
<dbReference type="AlphaFoldDB" id="A0A0G4JPB0"/>
<gene>
    <name evidence="5" type="ORF">BN1221_00159</name>
</gene>
<dbReference type="GO" id="GO:0003677">
    <property type="term" value="F:DNA binding"/>
    <property type="evidence" value="ECO:0007669"/>
    <property type="project" value="UniProtKB-UniRule"/>
</dbReference>
<dbReference type="SUPFAM" id="SSF46894">
    <property type="entry name" value="C-terminal effector domain of the bipartite response regulators"/>
    <property type="match status" value="1"/>
</dbReference>
<evidence type="ECO:0000256" key="2">
    <source>
        <dbReference type="PROSITE-ProRule" id="PRU01091"/>
    </source>
</evidence>
<dbReference type="RefSeq" id="WP_048635688.1">
    <property type="nucleotide sequence ID" value="NZ_CGIG01000001.1"/>
</dbReference>
<dbReference type="STRING" id="1109412.BN1221_00159"/>
<dbReference type="Proteomes" id="UP000044377">
    <property type="component" value="Unassembled WGS sequence"/>
</dbReference>
<keyword evidence="3" id="KW-0812">Transmembrane</keyword>
<sequence>MVYLINKSVIFSEKDSAISWVNRQEEATSLSLPIAKLLKTLINNPSVTLSKDFLLSEVLEGNSLSPSMNNLNNYISLLRKTLREYDLADLLVTVPKVGIVFNITDIEILSDETLSPIVADDVSEPVKEERKEYWGYVVFICGGIFVVLTLFFYFILSSDFPSKETFRDYKIKNCQLFYLDEDLSPGDFPKKYSNLCEENTRVYYYSRNITLPNIVTREENIIVACKKEGKRCSTYVYIKS</sequence>
<keyword evidence="3" id="KW-0472">Membrane</keyword>
<keyword evidence="3" id="KW-1133">Transmembrane helix</keyword>
<dbReference type="InterPro" id="IPR016032">
    <property type="entry name" value="Sig_transdc_resp-reg_C-effctor"/>
</dbReference>
<evidence type="ECO:0000256" key="3">
    <source>
        <dbReference type="SAM" id="Phobius"/>
    </source>
</evidence>
<name>A0A0G4JPB0_9GAMM</name>
<dbReference type="OrthoDB" id="5801519at2"/>
<keyword evidence="6" id="KW-1185">Reference proteome</keyword>
<accession>A0A0G4JPB0</accession>
<dbReference type="PROSITE" id="PS51755">
    <property type="entry name" value="OMPR_PHOB"/>
    <property type="match status" value="1"/>
</dbReference>
<feature type="transmembrane region" description="Helical" evidence="3">
    <location>
        <begin position="133"/>
        <end position="156"/>
    </location>
</feature>
<reference evidence="6" key="1">
    <citation type="submission" date="2015-01" db="EMBL/GenBank/DDBJ databases">
        <authorList>
            <person name="Paterson Steve"/>
        </authorList>
    </citation>
    <scope>NUCLEOTIDE SEQUENCE [LARGE SCALE GENOMIC DNA]</scope>
    <source>
        <strain evidence="6">OBR1</strain>
    </source>
</reference>
<evidence type="ECO:0000313" key="6">
    <source>
        <dbReference type="Proteomes" id="UP000044377"/>
    </source>
</evidence>
<protein>
    <recommendedName>
        <fullName evidence="4">OmpR/PhoB-type domain-containing protein</fullName>
    </recommendedName>
</protein>
<evidence type="ECO:0000259" key="4">
    <source>
        <dbReference type="PROSITE" id="PS51755"/>
    </source>
</evidence>
<feature type="domain" description="OmpR/PhoB-type" evidence="4">
    <location>
        <begin position="1"/>
        <end position="103"/>
    </location>
</feature>
<dbReference type="Gene3D" id="1.10.10.10">
    <property type="entry name" value="Winged helix-like DNA-binding domain superfamily/Winged helix DNA-binding domain"/>
    <property type="match status" value="1"/>
</dbReference>
<dbReference type="InterPro" id="IPR036388">
    <property type="entry name" value="WH-like_DNA-bd_sf"/>
</dbReference>
<proteinExistence type="predicted"/>